<organism evidence="1 2">
    <name type="scientific">Pseudocercospora musae</name>
    <dbReference type="NCBI Taxonomy" id="113226"/>
    <lineage>
        <taxon>Eukaryota</taxon>
        <taxon>Fungi</taxon>
        <taxon>Dikarya</taxon>
        <taxon>Ascomycota</taxon>
        <taxon>Pezizomycotina</taxon>
        <taxon>Dothideomycetes</taxon>
        <taxon>Dothideomycetidae</taxon>
        <taxon>Mycosphaerellales</taxon>
        <taxon>Mycosphaerellaceae</taxon>
        <taxon>Pseudocercospora</taxon>
    </lineage>
</organism>
<dbReference type="Proteomes" id="UP000073492">
    <property type="component" value="Unassembled WGS sequence"/>
</dbReference>
<dbReference type="AlphaFoldDB" id="A0A139IER7"/>
<evidence type="ECO:0000313" key="1">
    <source>
        <dbReference type="EMBL" id="KXT13248.1"/>
    </source>
</evidence>
<accession>A0A139IER7</accession>
<keyword evidence="2" id="KW-1185">Reference proteome</keyword>
<evidence type="ECO:0000313" key="2">
    <source>
        <dbReference type="Proteomes" id="UP000073492"/>
    </source>
</evidence>
<comment type="caution">
    <text evidence="1">The sequence shown here is derived from an EMBL/GenBank/DDBJ whole genome shotgun (WGS) entry which is preliminary data.</text>
</comment>
<name>A0A139IER7_9PEZI</name>
<reference evidence="1 2" key="1">
    <citation type="submission" date="2015-07" db="EMBL/GenBank/DDBJ databases">
        <title>Comparative genomics of the Sigatoka disease complex on banana suggests a link between parallel evolutionary changes in Pseudocercospora fijiensis and Pseudocercospora eumusae and increased virulence on the banana host.</title>
        <authorList>
            <person name="Chang T.-C."/>
            <person name="Salvucci A."/>
            <person name="Crous P.W."/>
            <person name="Stergiopoulos I."/>
        </authorList>
    </citation>
    <scope>NUCLEOTIDE SEQUENCE [LARGE SCALE GENOMIC DNA]</scope>
    <source>
        <strain evidence="1 2">CBS 116634</strain>
    </source>
</reference>
<protein>
    <submittedName>
        <fullName evidence="1">Uncharacterized protein</fullName>
    </submittedName>
</protein>
<sequence length="174" mass="19106">MKQDHNKCFHLDIRDRSYCIAYSARLLLSSRGIWPLVAVLQGRVLKPLGIVIESLDLVLMLTGFVNPMLTCNPESWLPRCAFVNRAGSPAAVFLLLAVPLAPTKTAASPKAIVTSFSLVVAKIHAAVAISNPSTLASFSRDPVMVMDSMCDYQELITTDSGCDTQDWFCQETMR</sequence>
<gene>
    <name evidence="1" type="ORF">AC579_1732</name>
</gene>
<proteinExistence type="predicted"/>
<dbReference type="EMBL" id="LFZO01000124">
    <property type="protein sequence ID" value="KXT13248.1"/>
    <property type="molecule type" value="Genomic_DNA"/>
</dbReference>